<organism evidence="2 3">
    <name type="scientific">Candidatus Megaera venefica</name>
    <dbReference type="NCBI Taxonomy" id="2055910"/>
    <lineage>
        <taxon>Bacteria</taxon>
        <taxon>Pseudomonadati</taxon>
        <taxon>Pseudomonadota</taxon>
        <taxon>Alphaproteobacteria</taxon>
        <taxon>Rickettsiales</taxon>
        <taxon>Rickettsiaceae</taxon>
        <taxon>Candidatus Megaera</taxon>
    </lineage>
</organism>
<keyword evidence="3" id="KW-1185">Reference proteome</keyword>
<proteinExistence type="predicted"/>
<comment type="caution">
    <text evidence="2">The sequence shown here is derived from an EMBL/GenBank/DDBJ whole genome shotgun (WGS) entry which is preliminary data.</text>
</comment>
<gene>
    <name evidence="2" type="ORF">Megvenef_01460</name>
</gene>
<dbReference type="InterPro" id="IPR036866">
    <property type="entry name" value="RibonucZ/Hydroxyglut_hydro"/>
</dbReference>
<dbReference type="Gene3D" id="3.60.15.10">
    <property type="entry name" value="Ribonuclease Z/Hydroxyacylglutathione hydrolase-like"/>
    <property type="match status" value="1"/>
</dbReference>
<dbReference type="InterPro" id="IPR001279">
    <property type="entry name" value="Metallo-B-lactamas"/>
</dbReference>
<dbReference type="PANTHER" id="PTHR15032:SF4">
    <property type="entry name" value="N-ACYL-PHOSPHATIDYLETHANOLAMINE-HYDROLYZING PHOSPHOLIPASE D"/>
    <property type="match status" value="1"/>
</dbReference>
<reference evidence="2 3" key="1">
    <citation type="submission" date="2023-03" db="EMBL/GenBank/DDBJ databases">
        <title>Host association and intracellularity evolved multiple times independently in the Rickettsiales.</title>
        <authorList>
            <person name="Castelli M."/>
            <person name="Nardi T."/>
            <person name="Gammuto L."/>
            <person name="Bellinzona G."/>
            <person name="Sabaneyeva E."/>
            <person name="Potekhin A."/>
            <person name="Serra V."/>
            <person name="Petroni G."/>
            <person name="Sassera D."/>
        </authorList>
    </citation>
    <scope>NUCLEOTIDE SEQUENCE [LARGE SCALE GENOMIC DNA]</scope>
    <source>
        <strain evidence="2 3">Sr 2-6</strain>
    </source>
</reference>
<feature type="domain" description="Metallo-beta-lactamase" evidence="1">
    <location>
        <begin position="12"/>
        <end position="86"/>
    </location>
</feature>
<dbReference type="EMBL" id="JARJFB010000147">
    <property type="protein sequence ID" value="MEA0971481.1"/>
    <property type="molecule type" value="Genomic_DNA"/>
</dbReference>
<evidence type="ECO:0000313" key="3">
    <source>
        <dbReference type="Proteomes" id="UP001291687"/>
    </source>
</evidence>
<name>A0ABU5NEA6_9RICK</name>
<protein>
    <submittedName>
        <fullName evidence="2">MBL fold metallo-hydrolase C-terminal domain protein</fullName>
    </submittedName>
</protein>
<dbReference type="Pfam" id="PF12706">
    <property type="entry name" value="Lactamase_B_2"/>
    <property type="match status" value="1"/>
</dbReference>
<dbReference type="SUPFAM" id="SSF56281">
    <property type="entry name" value="Metallo-hydrolase/oxidoreductase"/>
    <property type="match status" value="1"/>
</dbReference>
<dbReference type="Proteomes" id="UP001291687">
    <property type="component" value="Unassembled WGS sequence"/>
</dbReference>
<accession>A0ABU5NEA6</accession>
<evidence type="ECO:0000313" key="2">
    <source>
        <dbReference type="EMBL" id="MEA0971481.1"/>
    </source>
</evidence>
<sequence length="128" mass="14567">MTVTKHFGPPLLETKGGNIYFVGDSGYGEGRYFKRDKEKFGNYRLALIPMGAYEPRWFMKYAHMNPEEFVLSHIDLGRPFSIPSHYDVFKLTDEAIGDASKALKEAIQKHKVGDIKELKIGEALMVPK</sequence>
<dbReference type="PANTHER" id="PTHR15032">
    <property type="entry name" value="N-ACYL-PHOSPHATIDYLETHANOLAMINE-HYDROLYZING PHOSPHOLIPASE D"/>
    <property type="match status" value="1"/>
</dbReference>
<evidence type="ECO:0000259" key="1">
    <source>
        <dbReference type="Pfam" id="PF12706"/>
    </source>
</evidence>